<reference evidence="1 2" key="1">
    <citation type="submission" date="2021-03" db="EMBL/GenBank/DDBJ databases">
        <title>Sequencing the genomes of 1000 actinobacteria strains.</title>
        <authorList>
            <person name="Klenk H.-P."/>
        </authorList>
    </citation>
    <scope>NUCLEOTIDE SEQUENCE [LARGE SCALE GENOMIC DNA]</scope>
    <source>
        <strain evidence="1 2">DSM 40843</strain>
    </source>
</reference>
<accession>A0ABS4V3C4</accession>
<keyword evidence="2" id="KW-1185">Reference proteome</keyword>
<dbReference type="EMBL" id="JAGINS010000001">
    <property type="protein sequence ID" value="MBP2358352.1"/>
    <property type="molecule type" value="Genomic_DNA"/>
</dbReference>
<dbReference type="RefSeq" id="WP_209469502.1">
    <property type="nucleotide sequence ID" value="NZ_BMWJ01000002.1"/>
</dbReference>
<name>A0ABS4V3C4_9ACTN</name>
<protein>
    <submittedName>
        <fullName evidence="1">Uncharacterized protein</fullName>
    </submittedName>
</protein>
<dbReference type="Proteomes" id="UP001519311">
    <property type="component" value="Unassembled WGS sequence"/>
</dbReference>
<proteinExistence type="predicted"/>
<sequence length="134" mass="15105">MRQVTPLGFFSSISSQSRFSVNAEDIKKLSGQMPVHDCSRVAEYLRRAPVIIALMGYTEDVVGKKFGVMGGSALHSDGTYYWRRDTAEYVETYRTGLPSGFMEHGARMQWSVPHLSDAEILEIDDFFESLRTQG</sequence>
<comment type="caution">
    <text evidence="1">The sequence shown here is derived from an EMBL/GenBank/DDBJ whole genome shotgun (WGS) entry which is preliminary data.</text>
</comment>
<evidence type="ECO:0000313" key="2">
    <source>
        <dbReference type="Proteomes" id="UP001519311"/>
    </source>
</evidence>
<evidence type="ECO:0000313" key="1">
    <source>
        <dbReference type="EMBL" id="MBP2358352.1"/>
    </source>
</evidence>
<gene>
    <name evidence="1" type="ORF">JOF59_000752</name>
</gene>
<organism evidence="1 2">
    <name type="scientific">Streptomyces clavifer</name>
    <dbReference type="NCBI Taxonomy" id="68188"/>
    <lineage>
        <taxon>Bacteria</taxon>
        <taxon>Bacillati</taxon>
        <taxon>Actinomycetota</taxon>
        <taxon>Actinomycetes</taxon>
        <taxon>Kitasatosporales</taxon>
        <taxon>Streptomycetaceae</taxon>
        <taxon>Streptomyces</taxon>
    </lineage>
</organism>